<feature type="signal peptide" evidence="1">
    <location>
        <begin position="1"/>
        <end position="21"/>
    </location>
</feature>
<dbReference type="EMBL" id="QKTX01000004">
    <property type="protein sequence ID" value="PZV84572.1"/>
    <property type="molecule type" value="Genomic_DNA"/>
</dbReference>
<sequence length="149" mass="16683">MLKSLLFILVMLTGLSSGSLAQTSKEDLLHLDKGWENALLRSDVEFLENLVADDFIWVHNHAGLIDGKEAVLSRAKRIQNGQQDDTRNRISRDQQVVILGSTGVVSGYTVVDRGPSPTTYHFMRTYTWTASGWKLLGNHTMAIPEEELK</sequence>
<reference evidence="3 4" key="1">
    <citation type="submission" date="2018-06" db="EMBL/GenBank/DDBJ databases">
        <title>Genomic Encyclopedia of Archaeal and Bacterial Type Strains, Phase II (KMG-II): from individual species to whole genera.</title>
        <authorList>
            <person name="Goeker M."/>
        </authorList>
    </citation>
    <scope>NUCLEOTIDE SEQUENCE [LARGE SCALE GENOMIC DNA]</scope>
    <source>
        <strain evidence="3 4">T4</strain>
    </source>
</reference>
<evidence type="ECO:0000256" key="1">
    <source>
        <dbReference type="SAM" id="SignalP"/>
    </source>
</evidence>
<dbReference type="Gene3D" id="3.10.450.50">
    <property type="match status" value="1"/>
</dbReference>
<dbReference type="RefSeq" id="WP_111392235.1">
    <property type="nucleotide sequence ID" value="NZ_QKTX01000004.1"/>
</dbReference>
<feature type="domain" description="DUF4440" evidence="2">
    <location>
        <begin position="29"/>
        <end position="135"/>
    </location>
</feature>
<proteinExistence type="predicted"/>
<dbReference type="OrthoDB" id="8756677at2"/>
<dbReference type="SUPFAM" id="SSF54427">
    <property type="entry name" value="NTF2-like"/>
    <property type="match status" value="1"/>
</dbReference>
<dbReference type="AlphaFoldDB" id="A0A326RSA3"/>
<dbReference type="Proteomes" id="UP000248917">
    <property type="component" value="Unassembled WGS sequence"/>
</dbReference>
<feature type="chain" id="PRO_5016334968" evidence="1">
    <location>
        <begin position="22"/>
        <end position="149"/>
    </location>
</feature>
<name>A0A326RSA3_9BACT</name>
<gene>
    <name evidence="3" type="ORF">CLV31_104223</name>
</gene>
<comment type="caution">
    <text evidence="3">The sequence shown here is derived from an EMBL/GenBank/DDBJ whole genome shotgun (WGS) entry which is preliminary data.</text>
</comment>
<dbReference type="CDD" id="cd00531">
    <property type="entry name" value="NTF2_like"/>
    <property type="match status" value="1"/>
</dbReference>
<evidence type="ECO:0000313" key="3">
    <source>
        <dbReference type="EMBL" id="PZV84572.1"/>
    </source>
</evidence>
<dbReference type="InterPro" id="IPR027843">
    <property type="entry name" value="DUF4440"/>
</dbReference>
<accession>A0A326RSA3</accession>
<dbReference type="Pfam" id="PF14534">
    <property type="entry name" value="DUF4440"/>
    <property type="match status" value="1"/>
</dbReference>
<evidence type="ECO:0000259" key="2">
    <source>
        <dbReference type="Pfam" id="PF14534"/>
    </source>
</evidence>
<keyword evidence="4" id="KW-1185">Reference proteome</keyword>
<protein>
    <submittedName>
        <fullName evidence="3">Uncharacterized protein DUF4440</fullName>
    </submittedName>
</protein>
<dbReference type="InterPro" id="IPR032710">
    <property type="entry name" value="NTF2-like_dom_sf"/>
</dbReference>
<keyword evidence="1" id="KW-0732">Signal</keyword>
<evidence type="ECO:0000313" key="4">
    <source>
        <dbReference type="Proteomes" id="UP000248917"/>
    </source>
</evidence>
<organism evidence="3 4">
    <name type="scientific">Algoriphagus aquaeductus</name>
    <dbReference type="NCBI Taxonomy" id="475299"/>
    <lineage>
        <taxon>Bacteria</taxon>
        <taxon>Pseudomonadati</taxon>
        <taxon>Bacteroidota</taxon>
        <taxon>Cytophagia</taxon>
        <taxon>Cytophagales</taxon>
        <taxon>Cyclobacteriaceae</taxon>
        <taxon>Algoriphagus</taxon>
    </lineage>
</organism>